<dbReference type="RefSeq" id="XP_022255652.1">
    <property type="nucleotide sequence ID" value="XM_022399944.1"/>
</dbReference>
<dbReference type="GeneID" id="111088839"/>
<dbReference type="InterPro" id="IPR003598">
    <property type="entry name" value="Ig_sub2"/>
</dbReference>
<evidence type="ECO:0000313" key="7">
    <source>
        <dbReference type="RefSeq" id="XP_022255652.1"/>
    </source>
</evidence>
<dbReference type="Pfam" id="PF07679">
    <property type="entry name" value="I-set"/>
    <property type="match status" value="1"/>
</dbReference>
<evidence type="ECO:0000256" key="1">
    <source>
        <dbReference type="ARBA" id="ARBA00022729"/>
    </source>
</evidence>
<name>A0ABM1TIE6_LIMPO</name>
<keyword evidence="6" id="KW-1185">Reference proteome</keyword>
<keyword evidence="3" id="KW-1015">Disulfide bond</keyword>
<dbReference type="SMART" id="SM00408">
    <property type="entry name" value="IGc2"/>
    <property type="match status" value="2"/>
</dbReference>
<dbReference type="InterPro" id="IPR013098">
    <property type="entry name" value="Ig_I-set"/>
</dbReference>
<dbReference type="Gene3D" id="2.60.40.10">
    <property type="entry name" value="Immunoglobulins"/>
    <property type="match status" value="2"/>
</dbReference>
<dbReference type="PANTHER" id="PTHR12231">
    <property type="entry name" value="CTX-RELATED TYPE I TRANSMEMBRANE PROTEIN"/>
    <property type="match status" value="1"/>
</dbReference>
<keyword evidence="1" id="KW-0732">Signal</keyword>
<dbReference type="InterPro" id="IPR007110">
    <property type="entry name" value="Ig-like_dom"/>
</dbReference>
<evidence type="ECO:0000256" key="3">
    <source>
        <dbReference type="ARBA" id="ARBA00023157"/>
    </source>
</evidence>
<organism evidence="6 7">
    <name type="scientific">Limulus polyphemus</name>
    <name type="common">Atlantic horseshoe crab</name>
    <dbReference type="NCBI Taxonomy" id="6850"/>
    <lineage>
        <taxon>Eukaryota</taxon>
        <taxon>Metazoa</taxon>
        <taxon>Ecdysozoa</taxon>
        <taxon>Arthropoda</taxon>
        <taxon>Chelicerata</taxon>
        <taxon>Merostomata</taxon>
        <taxon>Xiphosura</taxon>
        <taxon>Limulidae</taxon>
        <taxon>Limulus</taxon>
    </lineage>
</organism>
<protein>
    <submittedName>
        <fullName evidence="7">Down syndrome cell adhesion molecule-like protein Dscam2</fullName>
    </submittedName>
</protein>
<dbReference type="PROSITE" id="PS50835">
    <property type="entry name" value="IG_LIKE"/>
    <property type="match status" value="2"/>
</dbReference>
<accession>A0ABM1TIE6</accession>
<evidence type="ECO:0000259" key="5">
    <source>
        <dbReference type="PROSITE" id="PS50835"/>
    </source>
</evidence>
<reference evidence="7" key="1">
    <citation type="submission" date="2025-08" db="UniProtKB">
        <authorList>
            <consortium name="RefSeq"/>
        </authorList>
    </citation>
    <scope>IDENTIFICATION</scope>
    <source>
        <tissue evidence="7">Muscle</tissue>
    </source>
</reference>
<dbReference type="InterPro" id="IPR013783">
    <property type="entry name" value="Ig-like_fold"/>
</dbReference>
<dbReference type="SMART" id="SM00409">
    <property type="entry name" value="IG"/>
    <property type="match status" value="2"/>
</dbReference>
<evidence type="ECO:0000256" key="4">
    <source>
        <dbReference type="ARBA" id="ARBA00023319"/>
    </source>
</evidence>
<feature type="domain" description="Ig-like" evidence="5">
    <location>
        <begin position="155"/>
        <end position="245"/>
    </location>
</feature>
<dbReference type="InterPro" id="IPR036179">
    <property type="entry name" value="Ig-like_dom_sf"/>
</dbReference>
<gene>
    <name evidence="7" type="primary">LOC111088839</name>
</gene>
<dbReference type="Proteomes" id="UP000694941">
    <property type="component" value="Unplaced"/>
</dbReference>
<dbReference type="InterPro" id="IPR003599">
    <property type="entry name" value="Ig_sub"/>
</dbReference>
<dbReference type="InterPro" id="IPR051170">
    <property type="entry name" value="Neural/epithelial_adhesion"/>
</dbReference>
<feature type="domain" description="Ig-like" evidence="5">
    <location>
        <begin position="247"/>
        <end position="335"/>
    </location>
</feature>
<keyword evidence="2" id="KW-0677">Repeat</keyword>
<evidence type="ECO:0000313" key="6">
    <source>
        <dbReference type="Proteomes" id="UP000694941"/>
    </source>
</evidence>
<keyword evidence="4" id="KW-0393">Immunoglobulin domain</keyword>
<dbReference type="SUPFAM" id="SSF48726">
    <property type="entry name" value="Immunoglobulin"/>
    <property type="match status" value="2"/>
</dbReference>
<dbReference type="Pfam" id="PF13927">
    <property type="entry name" value="Ig_3"/>
    <property type="match status" value="1"/>
</dbReference>
<proteinExistence type="predicted"/>
<dbReference type="PANTHER" id="PTHR12231:SF253">
    <property type="entry name" value="DPR-INTERACTING PROTEIN ETA, ISOFORM B-RELATED"/>
    <property type="match status" value="1"/>
</dbReference>
<evidence type="ECO:0000256" key="2">
    <source>
        <dbReference type="ARBA" id="ARBA00022737"/>
    </source>
</evidence>
<sequence length="339" mass="38823">MVQVLPINYNSQLVMVQELSRNYNYQLVMVQVLSRNYNYQLVMVQVLSRNYNYQLVMFKNYNSQLVIVQVLSRNYNYQLVMVQELSKNYNSQLVMVLVLSRNYNYQLVMFKNYNSQLVMVQVLSRNYNSQLVMVQELSFKLQFSAGLEPSEDISPAIMDSRPKVTVKVKETALIPCAGQGHPPPQHTWYREKGSEWILATSWPRARQVEGTLWVDDVQIEDEGHYHCVINNTLGKKAVQTILTVSAPLKVRIEPHSLVMLTGGTATLTCVVSGHPVDSIVWMKNFQSLEPDGRTYFRSRKVLHIKAVTRSDQGMYQCFVFSNGNSVQGTAQLVVSGRSM</sequence>